<name>A0A1I0BYD3_9ACTN</name>
<feature type="compositionally biased region" description="Basic and acidic residues" evidence="1">
    <location>
        <begin position="77"/>
        <end position="97"/>
    </location>
</feature>
<proteinExistence type="predicted"/>
<keyword evidence="3" id="KW-1185">Reference proteome</keyword>
<dbReference type="Proteomes" id="UP000198507">
    <property type="component" value="Unassembled WGS sequence"/>
</dbReference>
<accession>A0A1I0BYD3</accession>
<feature type="region of interest" description="Disordered" evidence="1">
    <location>
        <begin position="1"/>
        <end position="41"/>
    </location>
</feature>
<dbReference type="AlphaFoldDB" id="A0A1I0BYD3"/>
<gene>
    <name evidence="2" type="ORF">SAMN04488546_1495</name>
</gene>
<feature type="region of interest" description="Disordered" evidence="1">
    <location>
        <begin position="127"/>
        <end position="177"/>
    </location>
</feature>
<evidence type="ECO:0000256" key="1">
    <source>
        <dbReference type="SAM" id="MobiDB-lite"/>
    </source>
</evidence>
<evidence type="ECO:0000313" key="3">
    <source>
        <dbReference type="Proteomes" id="UP000198507"/>
    </source>
</evidence>
<feature type="compositionally biased region" description="Polar residues" evidence="1">
    <location>
        <begin position="12"/>
        <end position="32"/>
    </location>
</feature>
<reference evidence="3" key="1">
    <citation type="submission" date="2016-10" db="EMBL/GenBank/DDBJ databases">
        <authorList>
            <person name="Varghese N."/>
            <person name="Submissions S."/>
        </authorList>
    </citation>
    <scope>NUCLEOTIDE SEQUENCE [LARGE SCALE GENOMIC DNA]</scope>
    <source>
        <strain evidence="3">DSM 44209</strain>
    </source>
</reference>
<organism evidence="2 3">
    <name type="scientific">Geodermatophilus poikilotrophus</name>
    <dbReference type="NCBI Taxonomy" id="1333667"/>
    <lineage>
        <taxon>Bacteria</taxon>
        <taxon>Bacillati</taxon>
        <taxon>Actinomycetota</taxon>
        <taxon>Actinomycetes</taxon>
        <taxon>Geodermatophilales</taxon>
        <taxon>Geodermatophilaceae</taxon>
        <taxon>Geodermatophilus</taxon>
    </lineage>
</organism>
<protein>
    <submittedName>
        <fullName evidence="2">Uncharacterized protein</fullName>
    </submittedName>
</protein>
<dbReference type="EMBL" id="FOIE01000002">
    <property type="protein sequence ID" value="SET11734.1"/>
    <property type="molecule type" value="Genomic_DNA"/>
</dbReference>
<feature type="region of interest" description="Disordered" evidence="1">
    <location>
        <begin position="77"/>
        <end position="100"/>
    </location>
</feature>
<evidence type="ECO:0000313" key="2">
    <source>
        <dbReference type="EMBL" id="SET11734.1"/>
    </source>
</evidence>
<sequence length="177" mass="18456">MLPTAPDAPTEVSATTATDLPASPVSTLSGQYHTDPAVSPLGRTRVSETAWSCAVRSSEHRIGTVHDRVTQRLADRALRPGAGDERPRARVAPDERSWGATRTRCNEGLRSLPVAVASCQVLEQQTASGTQAPAGRTGGCSEPPAATGPTGGREPLGACRPRARGATGSGRRERLGR</sequence>